<feature type="modified residue" description="4-aspartylphosphate" evidence="6">
    <location>
        <position position="63"/>
    </location>
</feature>
<evidence type="ECO:0000259" key="7">
    <source>
        <dbReference type="PROSITE" id="PS50110"/>
    </source>
</evidence>
<dbReference type="Gene3D" id="3.40.50.2300">
    <property type="match status" value="1"/>
</dbReference>
<evidence type="ECO:0000256" key="1">
    <source>
        <dbReference type="ARBA" id="ARBA00010641"/>
    </source>
</evidence>
<dbReference type="InterPro" id="IPR016032">
    <property type="entry name" value="Sig_transdc_resp-reg_C-effctor"/>
</dbReference>
<keyword evidence="6" id="KW-0597">Phosphoprotein</keyword>
<keyword evidence="5" id="KW-0804">Transcription</keyword>
<dbReference type="AlphaFoldDB" id="A0A136PUM8"/>
<sequence>MDRDAVARKVTVAVVEDQPVAVQGIRSWIEQDPLRRAEVVASGPTIAAVLDGPGRDADVLLLDLELNGVLVTDQVAALCADGRRVVVYSNHDDPRTIMAVTEAGAASFIAKYESGEHCVETIVAVAADRPYVTPSVAGAMLAEEAVQRPHLSARERTALLLWFQSMSKSSVASRMGLSEATVRQYIDRARIKFAKVGRPAPTKTALLARAIEDGLIRADEVGDYQSRAAAPPPPSGR</sequence>
<name>A0A136PUM8_9ACTN</name>
<dbReference type="InterPro" id="IPR000792">
    <property type="entry name" value="Tscrpt_reg_LuxR_C"/>
</dbReference>
<feature type="domain" description="Response regulatory" evidence="7">
    <location>
        <begin position="11"/>
        <end position="126"/>
    </location>
</feature>
<dbReference type="SMART" id="SM00421">
    <property type="entry name" value="HTH_LUXR"/>
    <property type="match status" value="1"/>
</dbReference>
<dbReference type="GO" id="GO:0016987">
    <property type="term" value="F:sigma factor activity"/>
    <property type="evidence" value="ECO:0007669"/>
    <property type="project" value="UniProtKB-KW"/>
</dbReference>
<dbReference type="InterPro" id="IPR001789">
    <property type="entry name" value="Sig_transdc_resp-reg_receiver"/>
</dbReference>
<keyword evidence="3" id="KW-0731">Sigma factor</keyword>
<dbReference type="InterPro" id="IPR013249">
    <property type="entry name" value="RNA_pol_sigma70_r4_t2"/>
</dbReference>
<dbReference type="Pfam" id="PF08281">
    <property type="entry name" value="Sigma70_r4_2"/>
    <property type="match status" value="1"/>
</dbReference>
<dbReference type="GO" id="GO:0006352">
    <property type="term" value="P:DNA-templated transcription initiation"/>
    <property type="evidence" value="ECO:0007669"/>
    <property type="project" value="InterPro"/>
</dbReference>
<evidence type="ECO:0000313" key="9">
    <source>
        <dbReference type="Proteomes" id="UP000070620"/>
    </source>
</evidence>
<dbReference type="SUPFAM" id="SSF52172">
    <property type="entry name" value="CheY-like"/>
    <property type="match status" value="1"/>
</dbReference>
<gene>
    <name evidence="8" type="ORF">AWW66_10430</name>
</gene>
<dbReference type="PANTHER" id="PTHR43214">
    <property type="entry name" value="TWO-COMPONENT RESPONSE REGULATOR"/>
    <property type="match status" value="1"/>
</dbReference>
<dbReference type="PROSITE" id="PS50110">
    <property type="entry name" value="RESPONSE_REGULATORY"/>
    <property type="match status" value="1"/>
</dbReference>
<dbReference type="EMBL" id="LRQV01000027">
    <property type="protein sequence ID" value="KXK62054.1"/>
    <property type="molecule type" value="Genomic_DNA"/>
</dbReference>
<evidence type="ECO:0000313" key="8">
    <source>
        <dbReference type="EMBL" id="KXK62054.1"/>
    </source>
</evidence>
<dbReference type="SUPFAM" id="SSF46894">
    <property type="entry name" value="C-terminal effector domain of the bipartite response regulators"/>
    <property type="match status" value="1"/>
</dbReference>
<dbReference type="Proteomes" id="UP000070620">
    <property type="component" value="Unassembled WGS sequence"/>
</dbReference>
<proteinExistence type="inferred from homology"/>
<comment type="caution">
    <text evidence="8">The sequence shown here is derived from an EMBL/GenBank/DDBJ whole genome shotgun (WGS) entry which is preliminary data.</text>
</comment>
<evidence type="ECO:0000256" key="4">
    <source>
        <dbReference type="ARBA" id="ARBA00023125"/>
    </source>
</evidence>
<keyword evidence="2" id="KW-0805">Transcription regulation</keyword>
<dbReference type="Pfam" id="PF00072">
    <property type="entry name" value="Response_reg"/>
    <property type="match status" value="1"/>
</dbReference>
<dbReference type="InterPro" id="IPR036388">
    <property type="entry name" value="WH-like_DNA-bd_sf"/>
</dbReference>
<reference evidence="8 9" key="1">
    <citation type="submission" date="2016-01" db="EMBL/GenBank/DDBJ databases">
        <title>Whole genome sequence and analysis of Micromonospora rosaria DSM 803, which can produce antibacterial substance rosamicin.</title>
        <authorList>
            <person name="Yang H."/>
            <person name="He X."/>
            <person name="Zhu D."/>
        </authorList>
    </citation>
    <scope>NUCLEOTIDE SEQUENCE [LARGE SCALE GENOMIC DNA]</scope>
    <source>
        <strain evidence="8 9">DSM 803</strain>
    </source>
</reference>
<protein>
    <submittedName>
        <fullName evidence="8">LuxR family transcriptional regulator</fullName>
    </submittedName>
</protein>
<dbReference type="Gene3D" id="1.10.10.10">
    <property type="entry name" value="Winged helix-like DNA-binding domain superfamily/Winged helix DNA-binding domain"/>
    <property type="match status" value="1"/>
</dbReference>
<evidence type="ECO:0000256" key="2">
    <source>
        <dbReference type="ARBA" id="ARBA00023015"/>
    </source>
</evidence>
<dbReference type="InterPro" id="IPR039420">
    <property type="entry name" value="WalR-like"/>
</dbReference>
<keyword evidence="4" id="KW-0238">DNA-binding</keyword>
<dbReference type="OrthoDB" id="3171335at2"/>
<dbReference type="RefSeq" id="WP_067363394.1">
    <property type="nucleotide sequence ID" value="NZ_JBIUBN010000010.1"/>
</dbReference>
<keyword evidence="9" id="KW-1185">Reference proteome</keyword>
<evidence type="ECO:0000256" key="5">
    <source>
        <dbReference type="ARBA" id="ARBA00023163"/>
    </source>
</evidence>
<dbReference type="GO" id="GO:0000160">
    <property type="term" value="P:phosphorelay signal transduction system"/>
    <property type="evidence" value="ECO:0007669"/>
    <property type="project" value="InterPro"/>
</dbReference>
<dbReference type="PANTHER" id="PTHR43214:SF41">
    <property type="entry name" value="NITRATE_NITRITE RESPONSE REGULATOR PROTEIN NARP"/>
    <property type="match status" value="1"/>
</dbReference>
<accession>A0A136PUM8</accession>
<evidence type="ECO:0000256" key="3">
    <source>
        <dbReference type="ARBA" id="ARBA00023082"/>
    </source>
</evidence>
<comment type="similarity">
    <text evidence="1">Belongs to the sigma-70 factor family. ECF subfamily.</text>
</comment>
<organism evidence="8 9">
    <name type="scientific">Micromonospora rosaria</name>
    <dbReference type="NCBI Taxonomy" id="47874"/>
    <lineage>
        <taxon>Bacteria</taxon>
        <taxon>Bacillati</taxon>
        <taxon>Actinomycetota</taxon>
        <taxon>Actinomycetes</taxon>
        <taxon>Micromonosporales</taxon>
        <taxon>Micromonosporaceae</taxon>
        <taxon>Micromonospora</taxon>
    </lineage>
</organism>
<evidence type="ECO:0000256" key="6">
    <source>
        <dbReference type="PROSITE-ProRule" id="PRU00169"/>
    </source>
</evidence>
<dbReference type="InterPro" id="IPR011006">
    <property type="entry name" value="CheY-like_superfamily"/>
</dbReference>
<dbReference type="SMART" id="SM00448">
    <property type="entry name" value="REC"/>
    <property type="match status" value="1"/>
</dbReference>
<dbReference type="GO" id="GO:0003677">
    <property type="term" value="F:DNA binding"/>
    <property type="evidence" value="ECO:0007669"/>
    <property type="project" value="UniProtKB-KW"/>
</dbReference>